<feature type="domain" description="AB hydrolase-1" evidence="2">
    <location>
        <begin position="19"/>
        <end position="235"/>
    </location>
</feature>
<proteinExistence type="predicted"/>
<sequence>MTTHPPAHRPEGPPMSLPIVLVHGLRLSSSMWQPQLDLLTDQGRHTLACDLPGHGSRRGEDFTLDAAVRTVHDAIDTLGGRALVVGLSLGGFVAIATAAAHPHKTAGLVAAGCTARPVQTLAQVYRIPTALLDRLPDKGHAVNERFHRLTLGHGAKAALDGGLAMEAARAVIDEVADMDVLTALGTYPGPVWLINGARDHFRIHEKRFFDACTDARLLNVPRAGHLVSLDQPDNFTRIIVDAADVASLRHPNPPPRHPTATPMLDDRTRHDPAP</sequence>
<evidence type="ECO:0000313" key="4">
    <source>
        <dbReference type="Proteomes" id="UP000578077"/>
    </source>
</evidence>
<dbReference type="PANTHER" id="PTHR43798">
    <property type="entry name" value="MONOACYLGLYCEROL LIPASE"/>
    <property type="match status" value="1"/>
</dbReference>
<dbReference type="EMBL" id="JACHLY010000001">
    <property type="protein sequence ID" value="MBB5996252.1"/>
    <property type="molecule type" value="Genomic_DNA"/>
</dbReference>
<name>A0A841E0P8_9ACTN</name>
<evidence type="ECO:0000313" key="3">
    <source>
        <dbReference type="EMBL" id="MBB5996252.1"/>
    </source>
</evidence>
<keyword evidence="4" id="KW-1185">Reference proteome</keyword>
<feature type="region of interest" description="Disordered" evidence="1">
    <location>
        <begin position="247"/>
        <end position="274"/>
    </location>
</feature>
<dbReference type="SUPFAM" id="SSF53474">
    <property type="entry name" value="alpha/beta-Hydrolases"/>
    <property type="match status" value="1"/>
</dbReference>
<dbReference type="InterPro" id="IPR029058">
    <property type="entry name" value="AB_hydrolase_fold"/>
</dbReference>
<evidence type="ECO:0000259" key="2">
    <source>
        <dbReference type="Pfam" id="PF12697"/>
    </source>
</evidence>
<comment type="caution">
    <text evidence="3">The sequence shown here is derived from an EMBL/GenBank/DDBJ whole genome shotgun (WGS) entry which is preliminary data.</text>
</comment>
<organism evidence="3 4">
    <name type="scientific">Streptomonospora salina</name>
    <dbReference type="NCBI Taxonomy" id="104205"/>
    <lineage>
        <taxon>Bacteria</taxon>
        <taxon>Bacillati</taxon>
        <taxon>Actinomycetota</taxon>
        <taxon>Actinomycetes</taxon>
        <taxon>Streptosporangiales</taxon>
        <taxon>Nocardiopsidaceae</taxon>
        <taxon>Streptomonospora</taxon>
    </lineage>
</organism>
<dbReference type="Proteomes" id="UP000578077">
    <property type="component" value="Unassembled WGS sequence"/>
</dbReference>
<dbReference type="AlphaFoldDB" id="A0A841E0P8"/>
<reference evidence="3 4" key="1">
    <citation type="submission" date="2020-08" db="EMBL/GenBank/DDBJ databases">
        <title>Sequencing the genomes of 1000 actinobacteria strains.</title>
        <authorList>
            <person name="Klenk H.-P."/>
        </authorList>
    </citation>
    <scope>NUCLEOTIDE SEQUENCE [LARGE SCALE GENOMIC DNA]</scope>
    <source>
        <strain evidence="3 4">DSM 44593</strain>
    </source>
</reference>
<gene>
    <name evidence="3" type="ORF">HNR25_000003</name>
</gene>
<dbReference type="Pfam" id="PF12697">
    <property type="entry name" value="Abhydrolase_6"/>
    <property type="match status" value="1"/>
</dbReference>
<dbReference type="GO" id="GO:0003824">
    <property type="term" value="F:catalytic activity"/>
    <property type="evidence" value="ECO:0007669"/>
    <property type="project" value="UniProtKB-ARBA"/>
</dbReference>
<evidence type="ECO:0000256" key="1">
    <source>
        <dbReference type="SAM" id="MobiDB-lite"/>
    </source>
</evidence>
<protein>
    <submittedName>
        <fullName evidence="3">Pimeloyl-ACP methyl ester carboxylesterase</fullName>
    </submittedName>
</protein>
<feature type="compositionally biased region" description="Basic and acidic residues" evidence="1">
    <location>
        <begin position="264"/>
        <end position="274"/>
    </location>
</feature>
<dbReference type="InterPro" id="IPR050266">
    <property type="entry name" value="AB_hydrolase_sf"/>
</dbReference>
<dbReference type="Gene3D" id="3.40.50.1820">
    <property type="entry name" value="alpha/beta hydrolase"/>
    <property type="match status" value="1"/>
</dbReference>
<dbReference type="InterPro" id="IPR000073">
    <property type="entry name" value="AB_hydrolase_1"/>
</dbReference>
<accession>A0A841E0P8</accession>